<dbReference type="CDD" id="cd01170">
    <property type="entry name" value="THZ_kinase"/>
    <property type="match status" value="1"/>
</dbReference>
<dbReference type="InterPro" id="IPR000417">
    <property type="entry name" value="Hyethyz_kinase"/>
</dbReference>
<dbReference type="PANTHER" id="PTHR12592">
    <property type="entry name" value="ATP-DEPENDENT (S)-NAD(P)H-HYDRATE DEHYDRATASE FAMILY MEMBER"/>
    <property type="match status" value="1"/>
</dbReference>
<dbReference type="GO" id="GO:0005524">
    <property type="term" value="F:ATP binding"/>
    <property type="evidence" value="ECO:0007669"/>
    <property type="project" value="UniProtKB-UniRule"/>
</dbReference>
<dbReference type="HAMAP" id="MF_00228">
    <property type="entry name" value="Thz_kinase"/>
    <property type="match status" value="1"/>
</dbReference>
<sequence>MLKVAAMRESIKENSPLIHNITNVVVTNFTANGLYALGASPVMAYAMEEVEDMAKIAKALVLNIGTLTRETNEAMLAAGRTANAHGVPVVLDPVGAGATPFRTESAKMLLNELQIAVIRGNAGEIANLSDSPVPMQGVDSRFSSENEKELAVQVAKEWNTVVCMTGENDIITDGETHYVVSNGDKMLTKVTGAGCLLSSVTGAFLTLEESPLDAAAAACIYYGIAAEKAASRQHLPGPGHFQMNFLDMLDELTEAEIKTYMKFKKEEIE</sequence>
<evidence type="ECO:0000256" key="1">
    <source>
        <dbReference type="ARBA" id="ARBA00001771"/>
    </source>
</evidence>
<dbReference type="Gene3D" id="3.40.1190.20">
    <property type="match status" value="1"/>
</dbReference>
<proteinExistence type="inferred from homology"/>
<evidence type="ECO:0000256" key="5">
    <source>
        <dbReference type="ARBA" id="ARBA00022723"/>
    </source>
</evidence>
<dbReference type="Pfam" id="PF02110">
    <property type="entry name" value="HK"/>
    <property type="match status" value="1"/>
</dbReference>
<evidence type="ECO:0000256" key="2">
    <source>
        <dbReference type="ARBA" id="ARBA00001946"/>
    </source>
</evidence>
<accession>A0A1H0DYT4</accession>
<evidence type="ECO:0000256" key="10">
    <source>
        <dbReference type="ARBA" id="ARBA00022977"/>
    </source>
</evidence>
<evidence type="ECO:0000256" key="11">
    <source>
        <dbReference type="HAMAP-Rule" id="MF_00228"/>
    </source>
</evidence>
<dbReference type="SUPFAM" id="SSF53613">
    <property type="entry name" value="Ribokinase-like"/>
    <property type="match status" value="1"/>
</dbReference>
<evidence type="ECO:0000313" key="13">
    <source>
        <dbReference type="Proteomes" id="UP000198778"/>
    </source>
</evidence>
<evidence type="ECO:0000313" key="12">
    <source>
        <dbReference type="EMBL" id="SDN75279.1"/>
    </source>
</evidence>
<dbReference type="EC" id="2.7.1.50" evidence="11"/>
<evidence type="ECO:0000256" key="7">
    <source>
        <dbReference type="ARBA" id="ARBA00022777"/>
    </source>
</evidence>
<evidence type="ECO:0000256" key="6">
    <source>
        <dbReference type="ARBA" id="ARBA00022741"/>
    </source>
</evidence>
<feature type="binding site" evidence="11">
    <location>
        <position position="119"/>
    </location>
    <ligand>
        <name>ATP</name>
        <dbReference type="ChEBI" id="CHEBI:30616"/>
    </ligand>
</feature>
<organism evidence="12 13">
    <name type="scientific">Alkalicoccus daliensis</name>
    <dbReference type="NCBI Taxonomy" id="745820"/>
    <lineage>
        <taxon>Bacteria</taxon>
        <taxon>Bacillati</taxon>
        <taxon>Bacillota</taxon>
        <taxon>Bacilli</taxon>
        <taxon>Bacillales</taxon>
        <taxon>Bacillaceae</taxon>
        <taxon>Alkalicoccus</taxon>
    </lineage>
</organism>
<keyword evidence="5 11" id="KW-0479">Metal-binding</keyword>
<feature type="binding site" evidence="11">
    <location>
        <position position="192"/>
    </location>
    <ligand>
        <name>substrate</name>
    </ligand>
</feature>
<name>A0A1H0DYT4_9BACI</name>
<dbReference type="Proteomes" id="UP000198778">
    <property type="component" value="Unassembled WGS sequence"/>
</dbReference>
<dbReference type="GO" id="GO:0009228">
    <property type="term" value="P:thiamine biosynthetic process"/>
    <property type="evidence" value="ECO:0007669"/>
    <property type="project" value="UniProtKB-KW"/>
</dbReference>
<keyword evidence="8 11" id="KW-0067">ATP-binding</keyword>
<keyword evidence="10 11" id="KW-0784">Thiamine biosynthesis</keyword>
<dbReference type="NCBIfam" id="NF006830">
    <property type="entry name" value="PRK09355.1"/>
    <property type="match status" value="1"/>
</dbReference>
<comment type="similarity">
    <text evidence="11">Belongs to the Thz kinase family.</text>
</comment>
<keyword evidence="7 11" id="KW-0418">Kinase</keyword>
<dbReference type="GO" id="GO:0004417">
    <property type="term" value="F:hydroxyethylthiazole kinase activity"/>
    <property type="evidence" value="ECO:0007669"/>
    <property type="project" value="UniProtKB-UniRule"/>
</dbReference>
<feature type="binding site" evidence="11">
    <location>
        <position position="165"/>
    </location>
    <ligand>
        <name>ATP</name>
        <dbReference type="ChEBI" id="CHEBI:30616"/>
    </ligand>
</feature>
<comment type="catalytic activity">
    <reaction evidence="1 11">
        <text>5-(2-hydroxyethyl)-4-methylthiazole + ATP = 4-methyl-5-(2-phosphooxyethyl)-thiazole + ADP + H(+)</text>
        <dbReference type="Rhea" id="RHEA:24212"/>
        <dbReference type="ChEBI" id="CHEBI:15378"/>
        <dbReference type="ChEBI" id="CHEBI:17957"/>
        <dbReference type="ChEBI" id="CHEBI:30616"/>
        <dbReference type="ChEBI" id="CHEBI:58296"/>
        <dbReference type="ChEBI" id="CHEBI:456216"/>
        <dbReference type="EC" id="2.7.1.50"/>
    </reaction>
</comment>
<keyword evidence="4 11" id="KW-0808">Transferase</keyword>
<comment type="function">
    <text evidence="11">Catalyzes the phosphorylation of the hydroxyl group of 4-methyl-5-beta-hydroxyethylthiazole (THZ).</text>
</comment>
<dbReference type="AlphaFoldDB" id="A0A1H0DYT4"/>
<dbReference type="GO" id="GO:0009229">
    <property type="term" value="P:thiamine diphosphate biosynthetic process"/>
    <property type="evidence" value="ECO:0007669"/>
    <property type="project" value="UniProtKB-UniRule"/>
</dbReference>
<dbReference type="GO" id="GO:0000287">
    <property type="term" value="F:magnesium ion binding"/>
    <property type="evidence" value="ECO:0007669"/>
    <property type="project" value="UniProtKB-UniRule"/>
</dbReference>
<keyword evidence="6 11" id="KW-0547">Nucleotide-binding</keyword>
<dbReference type="PIRSF" id="PIRSF000513">
    <property type="entry name" value="Thz_kinase"/>
    <property type="match status" value="1"/>
</dbReference>
<dbReference type="UniPathway" id="UPA00060">
    <property type="reaction ID" value="UER00139"/>
</dbReference>
<feature type="binding site" evidence="11">
    <location>
        <position position="43"/>
    </location>
    <ligand>
        <name>substrate</name>
    </ligand>
</feature>
<dbReference type="NCBIfam" id="TIGR00694">
    <property type="entry name" value="thiM"/>
    <property type="match status" value="1"/>
</dbReference>
<evidence type="ECO:0000256" key="4">
    <source>
        <dbReference type="ARBA" id="ARBA00022679"/>
    </source>
</evidence>
<reference evidence="13" key="1">
    <citation type="submission" date="2016-10" db="EMBL/GenBank/DDBJ databases">
        <authorList>
            <person name="Varghese N."/>
            <person name="Submissions S."/>
        </authorList>
    </citation>
    <scope>NUCLEOTIDE SEQUENCE [LARGE SCALE GENOMIC DNA]</scope>
    <source>
        <strain evidence="13">CGMCC 1.10369</strain>
    </source>
</reference>
<evidence type="ECO:0000256" key="3">
    <source>
        <dbReference type="ARBA" id="ARBA00004868"/>
    </source>
</evidence>
<dbReference type="InterPro" id="IPR029056">
    <property type="entry name" value="Ribokinase-like"/>
</dbReference>
<keyword evidence="9 11" id="KW-0460">Magnesium</keyword>
<dbReference type="PANTHER" id="PTHR12592:SF0">
    <property type="entry name" value="ATP-DEPENDENT (S)-NAD(P)H-HYDRATE DEHYDRATASE"/>
    <property type="match status" value="1"/>
</dbReference>
<protein>
    <recommendedName>
        <fullName evidence="11">Hydroxyethylthiazole kinase</fullName>
        <ecNumber evidence="11">2.7.1.50</ecNumber>
    </recommendedName>
    <alternativeName>
        <fullName evidence="11">4-methyl-5-beta-hydroxyethylthiazole kinase</fullName>
        <shortName evidence="11">TH kinase</shortName>
        <shortName evidence="11">Thz kinase</shortName>
    </alternativeName>
</protein>
<comment type="pathway">
    <text evidence="3 11">Cofactor biosynthesis; thiamine diphosphate biosynthesis; 4-methyl-5-(2-phosphoethyl)-thiazole from 5-(2-hydroxyethyl)-4-methylthiazole: step 1/1.</text>
</comment>
<keyword evidence="13" id="KW-1185">Reference proteome</keyword>
<gene>
    <name evidence="11" type="primary">thiM</name>
    <name evidence="12" type="ORF">SAMN04488053_103139</name>
</gene>
<comment type="cofactor">
    <cofactor evidence="2 11">
        <name>Mg(2+)</name>
        <dbReference type="ChEBI" id="CHEBI:18420"/>
    </cofactor>
</comment>
<dbReference type="EMBL" id="FNIL01000003">
    <property type="protein sequence ID" value="SDN75279.1"/>
    <property type="molecule type" value="Genomic_DNA"/>
</dbReference>
<dbReference type="GO" id="GO:0110051">
    <property type="term" value="P:metabolite repair"/>
    <property type="evidence" value="ECO:0007669"/>
    <property type="project" value="TreeGrafter"/>
</dbReference>
<evidence type="ECO:0000256" key="9">
    <source>
        <dbReference type="ARBA" id="ARBA00022842"/>
    </source>
</evidence>
<dbReference type="PRINTS" id="PR01099">
    <property type="entry name" value="HYETHTZKNASE"/>
</dbReference>
<dbReference type="STRING" id="745820.SAMN04488053_103139"/>
<evidence type="ECO:0000256" key="8">
    <source>
        <dbReference type="ARBA" id="ARBA00022840"/>
    </source>
</evidence>